<dbReference type="EMBL" id="LAVV01011386">
    <property type="protein sequence ID" value="KNZ47833.1"/>
    <property type="molecule type" value="Genomic_DNA"/>
</dbReference>
<comment type="caution">
    <text evidence="2">The sequence shown here is derived from an EMBL/GenBank/DDBJ whole genome shotgun (WGS) entry which is preliminary data.</text>
</comment>
<feature type="transmembrane region" description="Helical" evidence="1">
    <location>
        <begin position="518"/>
        <end position="538"/>
    </location>
</feature>
<evidence type="ECO:0000313" key="3">
    <source>
        <dbReference type="Proteomes" id="UP000037035"/>
    </source>
</evidence>
<feature type="transmembrane region" description="Helical" evidence="1">
    <location>
        <begin position="544"/>
        <end position="573"/>
    </location>
</feature>
<sequence>MEISFTFYNSVFKIAMHPDVHQIKNMICGTSLEVPGMVPCWLVVALPLDLPCYQFWHLGGLLPCLGVPSVSSWISVFCHFRQRLDHHEVWLLPVHVTLHAATHSGYLLLLFPYTDAHDTPVVIRLCYIQSQSLQLHVLTSCTSNVDKHRHVCFQKNGGLRNEHCKDQTHASHVPPHCVMAINHDTSLQCHCHHLINFLILHGSALAIHSASNKHLAFGCIMIYANREELMQVVGLKWLIRLWGLIAELCPDNCEPFLIPYGINGGPLSVPHQPQHPGFRANGCNLQHNSCCCSQREGLLGLKDAGWEKVQSSNYAPMRAVPRAPPRASPRANRGLLGPTTLFHLTCIYLKSCQYSPGVFTSNYLPQLESHFAIHIFMDPCFCPHPCYSLVNEVPLFLVLSLTPHAYKSCTIDSAVLQWIKLCVSVGFSICSRVVICMVTSVRNDCPQPQLQCLVVVGLSPTGELPSALHPPVSNLHSNYDHNTQFGGHQSTLFCSCCRTLNMPRSGSRQRKLDHTRKYFIFDTPYSLISLFSCVIIIFHRHYLFIYLFVFHFYFHSILFYLILVLFYILFYLIRPSPLG</sequence>
<proteinExistence type="predicted"/>
<reference evidence="2 3" key="1">
    <citation type="submission" date="2015-08" db="EMBL/GenBank/DDBJ databases">
        <title>Next Generation Sequencing and Analysis of the Genome of Puccinia sorghi L Schw, the Causal Agent of Maize Common Rust.</title>
        <authorList>
            <person name="Rochi L."/>
            <person name="Burguener G."/>
            <person name="Darino M."/>
            <person name="Turjanski A."/>
            <person name="Kreff E."/>
            <person name="Dieguez M.J."/>
            <person name="Sacco F."/>
        </authorList>
    </citation>
    <scope>NUCLEOTIDE SEQUENCE [LARGE SCALE GENOMIC DNA]</scope>
    <source>
        <strain evidence="2 3">RO10H11247</strain>
    </source>
</reference>
<protein>
    <submittedName>
        <fullName evidence="2">Uncharacterized protein</fullName>
    </submittedName>
</protein>
<organism evidence="2 3">
    <name type="scientific">Puccinia sorghi</name>
    <dbReference type="NCBI Taxonomy" id="27349"/>
    <lineage>
        <taxon>Eukaryota</taxon>
        <taxon>Fungi</taxon>
        <taxon>Dikarya</taxon>
        <taxon>Basidiomycota</taxon>
        <taxon>Pucciniomycotina</taxon>
        <taxon>Pucciniomycetes</taxon>
        <taxon>Pucciniales</taxon>
        <taxon>Pucciniaceae</taxon>
        <taxon>Puccinia</taxon>
    </lineage>
</organism>
<name>A0A0L6UH49_9BASI</name>
<keyword evidence="1" id="KW-0812">Transmembrane</keyword>
<accession>A0A0L6UH49</accession>
<evidence type="ECO:0000256" key="1">
    <source>
        <dbReference type="SAM" id="Phobius"/>
    </source>
</evidence>
<keyword evidence="1" id="KW-0472">Membrane</keyword>
<gene>
    <name evidence="2" type="ORF">VP01_60g5</name>
</gene>
<dbReference type="VEuPathDB" id="FungiDB:VP01_60g5"/>
<keyword evidence="3" id="KW-1185">Reference proteome</keyword>
<dbReference type="Proteomes" id="UP000037035">
    <property type="component" value="Unassembled WGS sequence"/>
</dbReference>
<evidence type="ECO:0000313" key="2">
    <source>
        <dbReference type="EMBL" id="KNZ47833.1"/>
    </source>
</evidence>
<dbReference type="AlphaFoldDB" id="A0A0L6UH49"/>
<keyword evidence="1" id="KW-1133">Transmembrane helix</keyword>